<dbReference type="AlphaFoldDB" id="A0AAJ6NAE0"/>
<protein>
    <submittedName>
        <fullName evidence="1">Uncharacterized protein</fullName>
    </submittedName>
</protein>
<accession>A0AAJ6NAE0</accession>
<evidence type="ECO:0000313" key="1">
    <source>
        <dbReference type="EMBL" id="MDP8173161.1"/>
    </source>
</evidence>
<dbReference type="RefSeq" id="WP_306384715.1">
    <property type="nucleotide sequence ID" value="NZ_JASAYN010000006.1"/>
</dbReference>
<sequence>MAGIKVKQFNEKVEGGFLANRDTLNRDLKLYFNNLYNDFSKMIDKHSTSLEDNEEVIIKVTCTTKVIRNED</sequence>
<dbReference type="Proteomes" id="UP001236239">
    <property type="component" value="Unassembled WGS sequence"/>
</dbReference>
<dbReference type="EMBL" id="JASAYQ010000011">
    <property type="protein sequence ID" value="MDP8173161.1"/>
    <property type="molecule type" value="Genomic_DNA"/>
</dbReference>
<name>A0AAJ6NAE0_9PAST</name>
<evidence type="ECO:0000313" key="2">
    <source>
        <dbReference type="Proteomes" id="UP001236239"/>
    </source>
</evidence>
<comment type="caution">
    <text evidence="1">The sequence shown here is derived from an EMBL/GenBank/DDBJ whole genome shotgun (WGS) entry which is preliminary data.</text>
</comment>
<proteinExistence type="predicted"/>
<reference evidence="1" key="1">
    <citation type="journal article" date="2023" name="Front. Microbiol.">
        <title>Phylogeography and host specificity of Pasteurellaceae pathogenic to sea-farmed fish in the north-east Atlantic.</title>
        <authorList>
            <person name="Gulla S."/>
            <person name="Colquhoun D.J."/>
            <person name="Olsen A.B."/>
            <person name="Spilsberg B."/>
            <person name="Lagesen K."/>
            <person name="Aakesson C.P."/>
            <person name="Strom S."/>
            <person name="Manji F."/>
            <person name="Birkbeck T.H."/>
            <person name="Nilsen H.K."/>
        </authorList>
    </citation>
    <scope>NUCLEOTIDE SEQUENCE</scope>
    <source>
        <strain evidence="1">TW16_20</strain>
    </source>
</reference>
<organism evidence="1 2">
    <name type="scientific">Phocoenobacter skyensis</name>
    <dbReference type="NCBI Taxonomy" id="97481"/>
    <lineage>
        <taxon>Bacteria</taxon>
        <taxon>Pseudomonadati</taxon>
        <taxon>Pseudomonadota</taxon>
        <taxon>Gammaproteobacteria</taxon>
        <taxon>Pasteurellales</taxon>
        <taxon>Pasteurellaceae</taxon>
        <taxon>Phocoenobacter</taxon>
    </lineage>
</organism>
<gene>
    <name evidence="1" type="ORF">QJU93_07295</name>
</gene>